<sequence length="290" mass="32147">MLGNLPSTICNLQSATHYLDMGGPPTGPVLHLAPANGFPPESYQPLVAALRPNLRAIGYRPRPLWPGSHPDEVHTWHDLACDLLRDLATVSSAPVIGVGHSLGGILSLYAAVRHPERFRALVLLDPVIMPRPMLPLLWVMRRLGQHHRFPLAQGAARRRDHFSNVEEARRRLQGRGAFAHFTPAALEGYLAGGLRPDPQGGYRLAWPRTWEAHIFALVPIDTWKALSRLQVPLMIIRGTKSDLMINSTWRQLAQRLPQAQFVDIPAGHMLPMEAPEAVATALNQWLGKST</sequence>
<dbReference type="Pfam" id="PF00561">
    <property type="entry name" value="Abhydrolase_1"/>
    <property type="match status" value="1"/>
</dbReference>
<dbReference type="InterPro" id="IPR050228">
    <property type="entry name" value="Carboxylesterase_BioH"/>
</dbReference>
<dbReference type="InterPro" id="IPR029058">
    <property type="entry name" value="AB_hydrolase_fold"/>
</dbReference>
<feature type="domain" description="AB hydrolase-1" evidence="1">
    <location>
        <begin position="52"/>
        <end position="275"/>
    </location>
</feature>
<dbReference type="SUPFAM" id="SSF53474">
    <property type="entry name" value="alpha/beta-Hydrolases"/>
    <property type="match status" value="1"/>
</dbReference>
<name>A0A2A6REF5_9CHLR</name>
<evidence type="ECO:0000259" key="1">
    <source>
        <dbReference type="Pfam" id="PF00561"/>
    </source>
</evidence>
<reference evidence="3" key="1">
    <citation type="submission" date="2017-08" db="EMBL/GenBank/DDBJ databases">
        <authorList>
            <person name="Grouzdev D.S."/>
            <person name="Gaisin V.A."/>
            <person name="Rysina M.S."/>
            <person name="Gorlenko V.M."/>
        </authorList>
    </citation>
    <scope>NUCLEOTIDE SEQUENCE [LARGE SCALE GENOMIC DNA]</scope>
    <source>
        <strain evidence="3">Kir15-3F</strain>
    </source>
</reference>
<dbReference type="OrthoDB" id="5729753at2"/>
<keyword evidence="3" id="KW-1185">Reference proteome</keyword>
<dbReference type="PANTHER" id="PTHR43194">
    <property type="entry name" value="HYDROLASE ALPHA/BETA FOLD FAMILY"/>
    <property type="match status" value="1"/>
</dbReference>
<protein>
    <submittedName>
        <fullName evidence="2">Alpha/beta hydrolase</fullName>
    </submittedName>
</protein>
<comment type="caution">
    <text evidence="2">The sequence shown here is derived from an EMBL/GenBank/DDBJ whole genome shotgun (WGS) entry which is preliminary data.</text>
</comment>
<organism evidence="2 3">
    <name type="scientific">Candidatus Viridilinea mediisalina</name>
    <dbReference type="NCBI Taxonomy" id="2024553"/>
    <lineage>
        <taxon>Bacteria</taxon>
        <taxon>Bacillati</taxon>
        <taxon>Chloroflexota</taxon>
        <taxon>Chloroflexia</taxon>
        <taxon>Chloroflexales</taxon>
        <taxon>Chloroflexineae</taxon>
        <taxon>Oscillochloridaceae</taxon>
        <taxon>Candidatus Viridilinea</taxon>
    </lineage>
</organism>
<dbReference type="PANTHER" id="PTHR43194:SF2">
    <property type="entry name" value="PEROXISOMAL MEMBRANE PROTEIN LPX1"/>
    <property type="match status" value="1"/>
</dbReference>
<dbReference type="Gene3D" id="3.40.50.1820">
    <property type="entry name" value="alpha/beta hydrolase"/>
    <property type="match status" value="1"/>
</dbReference>
<dbReference type="EMBL" id="NQWI01000145">
    <property type="protein sequence ID" value="PDW01331.1"/>
    <property type="molecule type" value="Genomic_DNA"/>
</dbReference>
<proteinExistence type="predicted"/>
<accession>A0A2A6REF5</accession>
<gene>
    <name evidence="2" type="ORF">CJ255_19350</name>
</gene>
<dbReference type="InterPro" id="IPR000073">
    <property type="entry name" value="AB_hydrolase_1"/>
</dbReference>
<dbReference type="Proteomes" id="UP000220527">
    <property type="component" value="Unassembled WGS sequence"/>
</dbReference>
<keyword evidence="2" id="KW-0378">Hydrolase</keyword>
<dbReference type="GO" id="GO:0016787">
    <property type="term" value="F:hydrolase activity"/>
    <property type="evidence" value="ECO:0007669"/>
    <property type="project" value="UniProtKB-KW"/>
</dbReference>
<dbReference type="AlphaFoldDB" id="A0A2A6REF5"/>
<evidence type="ECO:0000313" key="3">
    <source>
        <dbReference type="Proteomes" id="UP000220527"/>
    </source>
</evidence>
<evidence type="ECO:0000313" key="2">
    <source>
        <dbReference type="EMBL" id="PDW01331.1"/>
    </source>
</evidence>